<feature type="domain" description="Peptidase S54 rhomboid" evidence="6">
    <location>
        <begin position="56"/>
        <end position="229"/>
    </location>
</feature>
<comment type="caution">
    <text evidence="7">The sequence shown here is derived from an EMBL/GenBank/DDBJ whole genome shotgun (WGS) entry which is preliminary data.</text>
</comment>
<comment type="subcellular location">
    <subcellularLocation>
        <location evidence="1">Membrane</location>
        <topology evidence="1">Multi-pass membrane protein</topology>
    </subcellularLocation>
</comment>
<evidence type="ECO:0000259" key="6">
    <source>
        <dbReference type="Pfam" id="PF01694"/>
    </source>
</evidence>
<dbReference type="Proteomes" id="UP000823847">
    <property type="component" value="Unassembled WGS sequence"/>
</dbReference>
<dbReference type="InterPro" id="IPR022764">
    <property type="entry name" value="Peptidase_S54_rhomboid_dom"/>
</dbReference>
<evidence type="ECO:0000256" key="5">
    <source>
        <dbReference type="SAM" id="Phobius"/>
    </source>
</evidence>
<feature type="transmembrane region" description="Helical" evidence="5">
    <location>
        <begin position="145"/>
        <end position="166"/>
    </location>
</feature>
<protein>
    <submittedName>
        <fullName evidence="7">Rhomboid family intramembrane serine protease</fullName>
    </submittedName>
</protein>
<organism evidence="7 8">
    <name type="scientific">Candidatus Parabacteroides intestinigallinarum</name>
    <dbReference type="NCBI Taxonomy" id="2838722"/>
    <lineage>
        <taxon>Bacteria</taxon>
        <taxon>Pseudomonadati</taxon>
        <taxon>Bacteroidota</taxon>
        <taxon>Bacteroidia</taxon>
        <taxon>Bacteroidales</taxon>
        <taxon>Tannerellaceae</taxon>
        <taxon>Parabacteroides</taxon>
    </lineage>
</organism>
<dbReference type="Gene3D" id="1.20.1540.10">
    <property type="entry name" value="Rhomboid-like"/>
    <property type="match status" value="1"/>
</dbReference>
<gene>
    <name evidence="7" type="ORF">H9848_11130</name>
</gene>
<sequence length="242" mass="27118">MMNQGNSGFLSSIPPVTKNLIIINLLFWVASLALPKVGIDLVDLLGLHFPGATDFKAYQIVTYMFMHDTHSFTHVFFNMFAVYMFGRVLESVWGPKRFLIFYFVTGIGAGLIQELVWCYDLRDVLLASEELVNVNGVQVLTKAQFLNYFVTIGASGAVFGILLAFAMIFPNVPLYLMFIPVPIKAKYFVIFYGLAELFMGVASFSGSGDSVAHFAHLGGMLFGYVLIRYWRKKGIGNGQFFY</sequence>
<reference evidence="7" key="2">
    <citation type="submission" date="2021-04" db="EMBL/GenBank/DDBJ databases">
        <authorList>
            <person name="Gilroy R."/>
        </authorList>
    </citation>
    <scope>NUCLEOTIDE SEQUENCE</scope>
    <source>
        <strain evidence="7">ChiHecec2B26-12326</strain>
    </source>
</reference>
<evidence type="ECO:0000313" key="8">
    <source>
        <dbReference type="Proteomes" id="UP000823847"/>
    </source>
</evidence>
<keyword evidence="2 5" id="KW-0812">Transmembrane</keyword>
<keyword evidence="3 5" id="KW-1133">Transmembrane helix</keyword>
<dbReference type="Pfam" id="PF01694">
    <property type="entry name" value="Rhomboid"/>
    <property type="match status" value="1"/>
</dbReference>
<accession>A0A9D1XTL6</accession>
<evidence type="ECO:0000256" key="2">
    <source>
        <dbReference type="ARBA" id="ARBA00022692"/>
    </source>
</evidence>
<feature type="transmembrane region" description="Helical" evidence="5">
    <location>
        <begin position="69"/>
        <end position="86"/>
    </location>
</feature>
<name>A0A9D1XTL6_9BACT</name>
<reference evidence="7" key="1">
    <citation type="journal article" date="2021" name="PeerJ">
        <title>Extensive microbial diversity within the chicken gut microbiome revealed by metagenomics and culture.</title>
        <authorList>
            <person name="Gilroy R."/>
            <person name="Ravi A."/>
            <person name="Getino M."/>
            <person name="Pursley I."/>
            <person name="Horton D.L."/>
            <person name="Alikhan N.F."/>
            <person name="Baker D."/>
            <person name="Gharbi K."/>
            <person name="Hall N."/>
            <person name="Watson M."/>
            <person name="Adriaenssens E.M."/>
            <person name="Foster-Nyarko E."/>
            <person name="Jarju S."/>
            <person name="Secka A."/>
            <person name="Antonio M."/>
            <person name="Oren A."/>
            <person name="Chaudhuri R.R."/>
            <person name="La Ragione R."/>
            <person name="Hildebrand F."/>
            <person name="Pallen M.J."/>
        </authorList>
    </citation>
    <scope>NUCLEOTIDE SEQUENCE</scope>
    <source>
        <strain evidence="7">ChiHecec2B26-12326</strain>
    </source>
</reference>
<proteinExistence type="predicted"/>
<feature type="transmembrane region" description="Helical" evidence="5">
    <location>
        <begin position="98"/>
        <end position="117"/>
    </location>
</feature>
<evidence type="ECO:0000256" key="3">
    <source>
        <dbReference type="ARBA" id="ARBA00022989"/>
    </source>
</evidence>
<feature type="transmembrane region" description="Helical" evidence="5">
    <location>
        <begin position="20"/>
        <end position="39"/>
    </location>
</feature>
<dbReference type="EMBL" id="DXEN01000080">
    <property type="protein sequence ID" value="HIX87140.1"/>
    <property type="molecule type" value="Genomic_DNA"/>
</dbReference>
<dbReference type="GO" id="GO:0016020">
    <property type="term" value="C:membrane"/>
    <property type="evidence" value="ECO:0007669"/>
    <property type="project" value="UniProtKB-SubCell"/>
</dbReference>
<keyword evidence="7" id="KW-0645">Protease</keyword>
<feature type="transmembrane region" description="Helical" evidence="5">
    <location>
        <begin position="211"/>
        <end position="230"/>
    </location>
</feature>
<evidence type="ECO:0000256" key="1">
    <source>
        <dbReference type="ARBA" id="ARBA00004141"/>
    </source>
</evidence>
<keyword evidence="4 5" id="KW-0472">Membrane</keyword>
<dbReference type="AlphaFoldDB" id="A0A9D1XTL6"/>
<dbReference type="GO" id="GO:0006508">
    <property type="term" value="P:proteolysis"/>
    <property type="evidence" value="ECO:0007669"/>
    <property type="project" value="UniProtKB-KW"/>
</dbReference>
<dbReference type="PANTHER" id="PTHR43066">
    <property type="entry name" value="RHOMBOID-RELATED PROTEIN"/>
    <property type="match status" value="1"/>
</dbReference>
<dbReference type="SUPFAM" id="SSF144091">
    <property type="entry name" value="Rhomboid-like"/>
    <property type="match status" value="1"/>
</dbReference>
<dbReference type="GO" id="GO:0004252">
    <property type="term" value="F:serine-type endopeptidase activity"/>
    <property type="evidence" value="ECO:0007669"/>
    <property type="project" value="InterPro"/>
</dbReference>
<dbReference type="InterPro" id="IPR035952">
    <property type="entry name" value="Rhomboid-like_sf"/>
</dbReference>
<keyword evidence="7" id="KW-0378">Hydrolase</keyword>
<dbReference type="PANTHER" id="PTHR43066:SF11">
    <property type="entry name" value="PEPTIDASE S54 RHOMBOID DOMAIN-CONTAINING PROTEIN"/>
    <property type="match status" value="1"/>
</dbReference>
<evidence type="ECO:0000313" key="7">
    <source>
        <dbReference type="EMBL" id="HIX87140.1"/>
    </source>
</evidence>
<evidence type="ECO:0000256" key="4">
    <source>
        <dbReference type="ARBA" id="ARBA00023136"/>
    </source>
</evidence>